<dbReference type="EMBL" id="CP109109">
    <property type="protein sequence ID" value="WSB97905.1"/>
    <property type="molecule type" value="Genomic_DNA"/>
</dbReference>
<accession>A0ACD4ZID5</accession>
<keyword evidence="2" id="KW-1185">Reference proteome</keyword>
<gene>
    <name evidence="1" type="ORF">OG835_13335</name>
</gene>
<organism evidence="1 2">
    <name type="scientific">Streptomyces scopuliridis</name>
    <dbReference type="NCBI Taxonomy" id="452529"/>
    <lineage>
        <taxon>Bacteria</taxon>
        <taxon>Bacillati</taxon>
        <taxon>Actinomycetota</taxon>
        <taxon>Actinomycetes</taxon>
        <taxon>Kitasatosporales</taxon>
        <taxon>Streptomycetaceae</taxon>
        <taxon>Streptomyces</taxon>
    </lineage>
</organism>
<dbReference type="Proteomes" id="UP001348369">
    <property type="component" value="Chromosome"/>
</dbReference>
<name>A0ACD4ZID5_9ACTN</name>
<reference evidence="1" key="1">
    <citation type="submission" date="2022-10" db="EMBL/GenBank/DDBJ databases">
        <title>The complete genomes of actinobacterial strains from the NBC collection.</title>
        <authorList>
            <person name="Joergensen T.S."/>
            <person name="Alvarez Arevalo M."/>
            <person name="Sterndorff E.B."/>
            <person name="Faurdal D."/>
            <person name="Vuksanovic O."/>
            <person name="Mourched A.-S."/>
            <person name="Charusanti P."/>
            <person name="Shaw S."/>
            <person name="Blin K."/>
            <person name="Weber T."/>
        </authorList>
    </citation>
    <scope>NUCLEOTIDE SEQUENCE</scope>
    <source>
        <strain evidence="1">NBC 01771</strain>
    </source>
</reference>
<protein>
    <submittedName>
        <fullName evidence="1">MarR family transcriptional regulator</fullName>
    </submittedName>
</protein>
<evidence type="ECO:0000313" key="1">
    <source>
        <dbReference type="EMBL" id="WSB97905.1"/>
    </source>
</evidence>
<sequence length="158" mass="17168">MHEESERYEESERSGDPTAEQVAVDLTAVVRKLVRRLRTTTPDSRLTPSQRSVLARLDGEGPSTTAALARAEYVRPQSMRLTLGALEEQGMVERTPDPDDGRQSVVSVTDAGRSTLAAVRAAKQGWLSEAIAGELDGAERRALAEAAVLLDRLVERGE</sequence>
<evidence type="ECO:0000313" key="2">
    <source>
        <dbReference type="Proteomes" id="UP001348369"/>
    </source>
</evidence>
<proteinExistence type="predicted"/>